<proteinExistence type="predicted"/>
<accession>A0A3S5FBY5</accession>
<evidence type="ECO:0000313" key="1">
    <source>
        <dbReference type="EMBL" id="VEL09104.1"/>
    </source>
</evidence>
<name>A0A3S5FBY5_9PLAT</name>
<dbReference type="AlphaFoldDB" id="A0A3S5FBY5"/>
<gene>
    <name evidence="1" type="ORF">PXEA_LOCUS2544</name>
</gene>
<keyword evidence="2" id="KW-1185">Reference proteome</keyword>
<comment type="caution">
    <text evidence="1">The sequence shown here is derived from an EMBL/GenBank/DDBJ whole genome shotgun (WGS) entry which is preliminary data.</text>
</comment>
<evidence type="ECO:0000313" key="2">
    <source>
        <dbReference type="Proteomes" id="UP000784294"/>
    </source>
</evidence>
<protein>
    <submittedName>
        <fullName evidence="1">Uncharacterized protein</fullName>
    </submittedName>
</protein>
<organism evidence="1 2">
    <name type="scientific">Protopolystoma xenopodis</name>
    <dbReference type="NCBI Taxonomy" id="117903"/>
    <lineage>
        <taxon>Eukaryota</taxon>
        <taxon>Metazoa</taxon>
        <taxon>Spiralia</taxon>
        <taxon>Lophotrochozoa</taxon>
        <taxon>Platyhelminthes</taxon>
        <taxon>Monogenea</taxon>
        <taxon>Polyopisthocotylea</taxon>
        <taxon>Polystomatidea</taxon>
        <taxon>Polystomatidae</taxon>
        <taxon>Protopolystoma</taxon>
    </lineage>
</organism>
<dbReference type="Proteomes" id="UP000784294">
    <property type="component" value="Unassembled WGS sequence"/>
</dbReference>
<reference evidence="1" key="1">
    <citation type="submission" date="2018-11" db="EMBL/GenBank/DDBJ databases">
        <authorList>
            <consortium name="Pathogen Informatics"/>
        </authorList>
    </citation>
    <scope>NUCLEOTIDE SEQUENCE</scope>
</reference>
<sequence length="196" mass="22292">MHHEESSSNASIIGVVFRLRKIGSPSLKNSNFIIKDYANEAVRISKESRYDTNLFKGHILPGRSGGPWFALAGSFNESEFVYSGDKVFILKVTGKLSRQENSENNSQHPVDNVHEDDYFCDNKKTKGPSETEKLWIGQWHKAKFKGLEYGVIVTVTMHFQYANSLIGPCFARSNDIFIPKIFQGELILFCSLYKHH</sequence>
<dbReference type="EMBL" id="CAAALY010005466">
    <property type="protein sequence ID" value="VEL09104.1"/>
    <property type="molecule type" value="Genomic_DNA"/>
</dbReference>